<sequence>MNEPSRDALIQEYLSALRILDLEAPHVLDPLATIVYRRHLLKRINELDRLSRNPAPGQDPTRKP</sequence>
<evidence type="ECO:0000313" key="1">
    <source>
        <dbReference type="EMBL" id="XBH17414.1"/>
    </source>
</evidence>
<dbReference type="EMBL" id="CP121196">
    <property type="protein sequence ID" value="XBH17414.1"/>
    <property type="molecule type" value="Genomic_DNA"/>
</dbReference>
<organism evidence="1">
    <name type="scientific">Telmatobacter sp. DSM 110680</name>
    <dbReference type="NCBI Taxonomy" id="3036704"/>
    <lineage>
        <taxon>Bacteria</taxon>
        <taxon>Pseudomonadati</taxon>
        <taxon>Acidobacteriota</taxon>
        <taxon>Terriglobia</taxon>
        <taxon>Terriglobales</taxon>
        <taxon>Acidobacteriaceae</taxon>
        <taxon>Telmatobacter</taxon>
    </lineage>
</organism>
<dbReference type="AlphaFoldDB" id="A0AAU7DI79"/>
<accession>A0AAU7DI79</accession>
<reference evidence="1" key="1">
    <citation type="submission" date="2023-03" db="EMBL/GenBank/DDBJ databases">
        <title>Edaphobacter sp.</title>
        <authorList>
            <person name="Huber K.J."/>
            <person name="Papendorf J."/>
            <person name="Pilke C."/>
            <person name="Bunk B."/>
            <person name="Sproeer C."/>
            <person name="Pester M."/>
        </authorList>
    </citation>
    <scope>NUCLEOTIDE SEQUENCE</scope>
    <source>
        <strain evidence="1">DSM 110680</strain>
    </source>
</reference>
<name>A0AAU7DI79_9BACT</name>
<proteinExistence type="predicted"/>
<protein>
    <submittedName>
        <fullName evidence="1">Uncharacterized protein</fullName>
    </submittedName>
</protein>
<gene>
    <name evidence="1" type="ORF">P8935_22970</name>
</gene>
<dbReference type="RefSeq" id="WP_348262644.1">
    <property type="nucleotide sequence ID" value="NZ_CP121196.1"/>
</dbReference>